<name>A0ABW8P6D3_9PSED</name>
<evidence type="ECO:0000313" key="2">
    <source>
        <dbReference type="Proteomes" id="UP001621534"/>
    </source>
</evidence>
<dbReference type="EMBL" id="JAHWXS010000047">
    <property type="protein sequence ID" value="MFK5736959.1"/>
    <property type="molecule type" value="Genomic_DNA"/>
</dbReference>
<evidence type="ECO:0000313" key="1">
    <source>
        <dbReference type="EMBL" id="MFK5736959.1"/>
    </source>
</evidence>
<dbReference type="RefSeq" id="WP_405130366.1">
    <property type="nucleotide sequence ID" value="NZ_JAHWXS010000047.1"/>
</dbReference>
<dbReference type="Proteomes" id="UP001621534">
    <property type="component" value="Unassembled WGS sequence"/>
</dbReference>
<gene>
    <name evidence="1" type="ORF">KW869_25805</name>
</gene>
<sequence>MENVSPTSLHNASAEAHLLTNAQTLNCEITLDGFPSTNASERRGSMYANGAQQLAIRVKLWRAGGVVSPEEWDSLTLLYSDKKTEVEVLPIKDGEPPLLAVSGKWAYTSIRSAVYEQAHDGSSQVNAEAYSDAWTYRVLHLHSTVSETTGNTDFYVCVTDNDGTKHIMNTQPISISIKNQPSPPPIGMMSKNIEGFDYTTDPGESEFNETYKYDYNPVTQEYFILSIRGGFITCDVKGREETGTQGRCSIVRFERDHITERVCTVTGVVTSRNQKYITFDPQLYNSDFNPAFGSRLVELPIHGYLDDNTIVISVHRFNDISISSIPENCQKEIFGKWGDDLTLTFRNRQGNTFEQMVSFPEKKQNYHRNALVRKNA</sequence>
<reference evidence="1 2" key="1">
    <citation type="journal article" date="2012" name="Plant Soil">
        <title>Screening of plant growth-promoting traits in arsenic-resistant bacteria isolated from the rhizosphere of soybean plants from Argentinean agricultural soil.</title>
        <authorList>
            <person name="Wevar Oller A.L."/>
            <person name="Talano M.A."/>
            <person name="Agostini E."/>
        </authorList>
    </citation>
    <scope>NUCLEOTIDE SEQUENCE [LARGE SCALE GENOMIC DNA]</scope>
    <source>
        <strain evidence="1 2">AW4</strain>
    </source>
</reference>
<keyword evidence="2" id="KW-1185">Reference proteome</keyword>
<accession>A0ABW8P6D3</accession>
<protein>
    <submittedName>
        <fullName evidence="1">Uncharacterized protein</fullName>
    </submittedName>
</protein>
<comment type="caution">
    <text evidence="1">The sequence shown here is derived from an EMBL/GenBank/DDBJ whole genome shotgun (WGS) entry which is preliminary data.</text>
</comment>
<proteinExistence type="predicted"/>
<organism evidence="1 2">
    <name type="scientific">Pseudomonas urmiensis</name>
    <dbReference type="NCBI Taxonomy" id="2745493"/>
    <lineage>
        <taxon>Bacteria</taxon>
        <taxon>Pseudomonadati</taxon>
        <taxon>Pseudomonadota</taxon>
        <taxon>Gammaproteobacteria</taxon>
        <taxon>Pseudomonadales</taxon>
        <taxon>Pseudomonadaceae</taxon>
        <taxon>Pseudomonas</taxon>
    </lineage>
</organism>